<dbReference type="InterPro" id="IPR006657">
    <property type="entry name" value="MoPterin_dinucl-bd_dom"/>
</dbReference>
<dbReference type="AlphaFoldDB" id="A0A133VEU6"/>
<evidence type="ECO:0000313" key="3">
    <source>
        <dbReference type="EMBL" id="KXB04947.1"/>
    </source>
</evidence>
<name>A0A133VEU6_9EURY</name>
<feature type="region of interest" description="Disordered" evidence="1">
    <location>
        <begin position="86"/>
        <end position="107"/>
    </location>
</feature>
<evidence type="ECO:0000256" key="1">
    <source>
        <dbReference type="SAM" id="MobiDB-lite"/>
    </source>
</evidence>
<dbReference type="PIRSF" id="PIRSF015873">
    <property type="entry name" value="FwdD"/>
    <property type="match status" value="1"/>
</dbReference>
<sequence>MWFNLITGRTSDQAKGLEHGKTTQEYRESAAVVFLNDKDMEELGLDENSPAKVTSEFGSVTVKSKRRDLERGVIFMPLGPWSNMLIGGDTKGTGAPQTKGVKVEVSKSDEEILPMEKILKLAEEGK</sequence>
<dbReference type="GO" id="GO:0043546">
    <property type="term" value="F:molybdopterin cofactor binding"/>
    <property type="evidence" value="ECO:0007669"/>
    <property type="project" value="InterPro"/>
</dbReference>
<gene>
    <name evidence="3" type="ORF">AKJ48_00790</name>
</gene>
<accession>A0A133VEU6</accession>
<proteinExistence type="predicted"/>
<dbReference type="Gene3D" id="2.40.40.20">
    <property type="match status" value="1"/>
</dbReference>
<dbReference type="GO" id="GO:0016491">
    <property type="term" value="F:oxidoreductase activity"/>
    <property type="evidence" value="ECO:0007669"/>
    <property type="project" value="InterPro"/>
</dbReference>
<comment type="caution">
    <text evidence="3">The sequence shown here is derived from an EMBL/GenBank/DDBJ whole genome shotgun (WGS) entry which is preliminary data.</text>
</comment>
<feature type="domain" description="Molybdopterin dinucleotide-binding" evidence="2">
    <location>
        <begin position="3"/>
        <end position="100"/>
    </location>
</feature>
<keyword evidence="4" id="KW-1185">Reference proteome</keyword>
<protein>
    <recommendedName>
        <fullName evidence="2">Molybdopterin dinucleotide-binding domain-containing protein</fullName>
    </recommendedName>
</protein>
<dbReference type="Pfam" id="PF01568">
    <property type="entry name" value="Molydop_binding"/>
    <property type="match status" value="1"/>
</dbReference>
<evidence type="ECO:0000259" key="2">
    <source>
        <dbReference type="Pfam" id="PF01568"/>
    </source>
</evidence>
<dbReference type="EMBL" id="LHYB01000005">
    <property type="protein sequence ID" value="KXB04947.1"/>
    <property type="molecule type" value="Genomic_DNA"/>
</dbReference>
<dbReference type="InterPro" id="IPR012040">
    <property type="entry name" value="Formylmethanofuran_DH_dsu"/>
</dbReference>
<reference evidence="3 4" key="1">
    <citation type="journal article" date="2016" name="Sci. Rep.">
        <title>Metabolic traits of an uncultured archaeal lineage -MSBL1- from brine pools of the Red Sea.</title>
        <authorList>
            <person name="Mwirichia R."/>
            <person name="Alam I."/>
            <person name="Rashid M."/>
            <person name="Vinu M."/>
            <person name="Ba-Alawi W."/>
            <person name="Anthony Kamau A."/>
            <person name="Kamanda Ngugi D."/>
            <person name="Goker M."/>
            <person name="Klenk H.P."/>
            <person name="Bajic V."/>
            <person name="Stingl U."/>
        </authorList>
    </citation>
    <scope>NUCLEOTIDE SEQUENCE [LARGE SCALE GENOMIC DNA]</scope>
    <source>
        <strain evidence="3">SCGC-AAA261O19</strain>
    </source>
</reference>
<dbReference type="Proteomes" id="UP000070076">
    <property type="component" value="Unassembled WGS sequence"/>
</dbReference>
<dbReference type="InterPro" id="IPR009010">
    <property type="entry name" value="Asp_de-COase-like_dom_sf"/>
</dbReference>
<dbReference type="SUPFAM" id="SSF50692">
    <property type="entry name" value="ADC-like"/>
    <property type="match status" value="1"/>
</dbReference>
<organism evidence="3 4">
    <name type="scientific">candidate division MSBL1 archaeon SCGC-AAA261O19</name>
    <dbReference type="NCBI Taxonomy" id="1698277"/>
    <lineage>
        <taxon>Archaea</taxon>
        <taxon>Methanobacteriati</taxon>
        <taxon>Methanobacteriota</taxon>
        <taxon>candidate division MSBL1</taxon>
    </lineage>
</organism>
<evidence type="ECO:0000313" key="4">
    <source>
        <dbReference type="Proteomes" id="UP000070076"/>
    </source>
</evidence>